<evidence type="ECO:0000313" key="3">
    <source>
        <dbReference type="Proteomes" id="UP000197138"/>
    </source>
</evidence>
<comment type="caution">
    <text evidence="2">The sequence shown here is derived from an EMBL/GenBank/DDBJ whole genome shotgun (WGS) entry which is preliminary data.</text>
</comment>
<dbReference type="Proteomes" id="UP000197138">
    <property type="component" value="Unassembled WGS sequence"/>
</dbReference>
<feature type="compositionally biased region" description="Polar residues" evidence="1">
    <location>
        <begin position="146"/>
        <end position="160"/>
    </location>
</feature>
<feature type="region of interest" description="Disordered" evidence="1">
    <location>
        <begin position="15"/>
        <end position="74"/>
    </location>
</feature>
<feature type="compositionally biased region" description="Basic and acidic residues" evidence="1">
    <location>
        <begin position="181"/>
        <end position="201"/>
    </location>
</feature>
<protein>
    <submittedName>
        <fullName evidence="2">Uncharacterized protein</fullName>
    </submittedName>
</protein>
<organism evidence="2 3">
    <name type="scientific">Punica granatum</name>
    <name type="common">Pomegranate</name>
    <dbReference type="NCBI Taxonomy" id="22663"/>
    <lineage>
        <taxon>Eukaryota</taxon>
        <taxon>Viridiplantae</taxon>
        <taxon>Streptophyta</taxon>
        <taxon>Embryophyta</taxon>
        <taxon>Tracheophyta</taxon>
        <taxon>Spermatophyta</taxon>
        <taxon>Magnoliopsida</taxon>
        <taxon>eudicotyledons</taxon>
        <taxon>Gunneridae</taxon>
        <taxon>Pentapetalae</taxon>
        <taxon>rosids</taxon>
        <taxon>malvids</taxon>
        <taxon>Myrtales</taxon>
        <taxon>Lythraceae</taxon>
        <taxon>Punica</taxon>
    </lineage>
</organism>
<feature type="compositionally biased region" description="Polar residues" evidence="1">
    <location>
        <begin position="22"/>
        <end position="36"/>
    </location>
</feature>
<dbReference type="AlphaFoldDB" id="A0A218Y126"/>
<evidence type="ECO:0000313" key="2">
    <source>
        <dbReference type="EMBL" id="OWM90778.1"/>
    </source>
</evidence>
<name>A0A218Y126_PUNGR</name>
<evidence type="ECO:0000256" key="1">
    <source>
        <dbReference type="SAM" id="MobiDB-lite"/>
    </source>
</evidence>
<gene>
    <name evidence="2" type="ORF">CDL15_Pgr002701</name>
</gene>
<sequence>MKTLRDCQHPILVHRLQRRTPDQNSGDYSRSGNRRQTGGHRVMNNRRRAGSIRKAEESSRKNLQAKNPENGGADTAALFITEPLKHQKAFPGQRSSVGDNKPTISHEVEGSPKQTLRCTKSNRGPGTLNSTPNVRTRAPEARSTDKQTAPGNGPTDTQGPSRPWDKLQTTIRNSAGLPEGRFSDSKRPDEPSGHIREEQRPQRFLNTSRHSASTEKIPVTSP</sequence>
<dbReference type="EMBL" id="MTKT01000536">
    <property type="protein sequence ID" value="OWM90778.1"/>
    <property type="molecule type" value="Genomic_DNA"/>
</dbReference>
<feature type="region of interest" description="Disordered" evidence="1">
    <location>
        <begin position="88"/>
        <end position="222"/>
    </location>
</feature>
<reference evidence="3" key="1">
    <citation type="journal article" date="2017" name="Plant J.">
        <title>The pomegranate (Punica granatum L.) genome and the genomics of punicalagin biosynthesis.</title>
        <authorList>
            <person name="Qin G."/>
            <person name="Xu C."/>
            <person name="Ming R."/>
            <person name="Tang H."/>
            <person name="Guyot R."/>
            <person name="Kramer E.M."/>
            <person name="Hu Y."/>
            <person name="Yi X."/>
            <person name="Qi Y."/>
            <person name="Xu X."/>
            <person name="Gao Z."/>
            <person name="Pan H."/>
            <person name="Jian J."/>
            <person name="Tian Y."/>
            <person name="Yue Z."/>
            <person name="Xu Y."/>
        </authorList>
    </citation>
    <scope>NUCLEOTIDE SEQUENCE [LARGE SCALE GENOMIC DNA]</scope>
    <source>
        <strain evidence="3">cv. Dabenzi</strain>
    </source>
</reference>
<proteinExistence type="predicted"/>
<accession>A0A218Y126</accession>
<feature type="compositionally biased region" description="Polar residues" evidence="1">
    <location>
        <begin position="112"/>
        <end position="134"/>
    </location>
</feature>